<proteinExistence type="inferred from homology"/>
<name>A0ABS8TI15_DATST</name>
<evidence type="ECO:0000313" key="4">
    <source>
        <dbReference type="EMBL" id="MCD7470132.1"/>
    </source>
</evidence>
<keyword evidence="2" id="KW-0456">Lyase</keyword>
<dbReference type="PANTHER" id="PTHR46101">
    <property type="match status" value="1"/>
</dbReference>
<dbReference type="PANTHER" id="PTHR46101:SF16">
    <property type="entry name" value="HISTIDINE DECARBOXYLASE-LIKE"/>
    <property type="match status" value="1"/>
</dbReference>
<organism evidence="4 5">
    <name type="scientific">Datura stramonium</name>
    <name type="common">Jimsonweed</name>
    <name type="synonym">Common thornapple</name>
    <dbReference type="NCBI Taxonomy" id="4076"/>
    <lineage>
        <taxon>Eukaryota</taxon>
        <taxon>Viridiplantae</taxon>
        <taxon>Streptophyta</taxon>
        <taxon>Embryophyta</taxon>
        <taxon>Tracheophyta</taxon>
        <taxon>Spermatophyta</taxon>
        <taxon>Magnoliopsida</taxon>
        <taxon>eudicotyledons</taxon>
        <taxon>Gunneridae</taxon>
        <taxon>Pentapetalae</taxon>
        <taxon>asterids</taxon>
        <taxon>lamiids</taxon>
        <taxon>Solanales</taxon>
        <taxon>Solanaceae</taxon>
        <taxon>Solanoideae</taxon>
        <taxon>Datureae</taxon>
        <taxon>Datura</taxon>
    </lineage>
</organism>
<dbReference type="InterPro" id="IPR051151">
    <property type="entry name" value="Group_II_Decarboxylase"/>
</dbReference>
<evidence type="ECO:0000256" key="1">
    <source>
        <dbReference type="ARBA" id="ARBA00009533"/>
    </source>
</evidence>
<evidence type="ECO:0000256" key="3">
    <source>
        <dbReference type="SAM" id="MobiDB-lite"/>
    </source>
</evidence>
<evidence type="ECO:0000313" key="5">
    <source>
        <dbReference type="Proteomes" id="UP000823775"/>
    </source>
</evidence>
<keyword evidence="2" id="KW-0210">Decarboxylase</keyword>
<reference evidence="4 5" key="1">
    <citation type="journal article" date="2021" name="BMC Genomics">
        <title>Datura genome reveals duplications of psychoactive alkaloid biosynthetic genes and high mutation rate following tissue culture.</title>
        <authorList>
            <person name="Rajewski A."/>
            <person name="Carter-House D."/>
            <person name="Stajich J."/>
            <person name="Litt A."/>
        </authorList>
    </citation>
    <scope>NUCLEOTIDE SEQUENCE [LARGE SCALE GENOMIC DNA]</scope>
    <source>
        <strain evidence="4">AR-01</strain>
    </source>
</reference>
<gene>
    <name evidence="4" type="ORF">HAX54_009717</name>
</gene>
<comment type="caution">
    <text evidence="4">The sequence shown here is derived from an EMBL/GenBank/DDBJ whole genome shotgun (WGS) entry which is preliminary data.</text>
</comment>
<comment type="similarity">
    <text evidence="1">Belongs to the group II decarboxylase family.</text>
</comment>
<keyword evidence="5" id="KW-1185">Reference proteome</keyword>
<feature type="region of interest" description="Disordered" evidence="3">
    <location>
        <begin position="1"/>
        <end position="20"/>
    </location>
</feature>
<accession>A0ABS8TI15</accession>
<evidence type="ECO:0000256" key="2">
    <source>
        <dbReference type="ARBA" id="ARBA00022793"/>
    </source>
</evidence>
<dbReference type="Proteomes" id="UP000823775">
    <property type="component" value="Unassembled WGS sequence"/>
</dbReference>
<protein>
    <submittedName>
        <fullName evidence="4">Uncharacterized protein</fullName>
    </submittedName>
</protein>
<dbReference type="EMBL" id="JACEIK010001528">
    <property type="protein sequence ID" value="MCD7470132.1"/>
    <property type="molecule type" value="Genomic_DNA"/>
</dbReference>
<sequence>MGSLSFEMGQQKQKVAPAAGPRKNLQLAVMEPGSRNDGLSLDTILVEYLDTLTQRVNFHLGLSVNICYDHYATLAPLLQFHLNNCGDPFVEQLSIFTQKTLK</sequence>